<feature type="transmembrane region" description="Helical" evidence="7">
    <location>
        <begin position="76"/>
        <end position="98"/>
    </location>
</feature>
<protein>
    <submittedName>
        <fullName evidence="9">Carbohydrate ABC transporter permease</fullName>
    </submittedName>
</protein>
<dbReference type="Proteomes" id="UP001329313">
    <property type="component" value="Chromosome"/>
</dbReference>
<keyword evidence="4 7" id="KW-0812">Transmembrane</keyword>
<evidence type="ECO:0000256" key="4">
    <source>
        <dbReference type="ARBA" id="ARBA00022692"/>
    </source>
</evidence>
<accession>A0AAU0MJ74</accession>
<evidence type="ECO:0000256" key="6">
    <source>
        <dbReference type="ARBA" id="ARBA00023136"/>
    </source>
</evidence>
<reference evidence="9 10" key="1">
    <citation type="submission" date="2023-10" db="EMBL/GenBank/DDBJ databases">
        <title>Y20.</title>
        <authorList>
            <person name="Zhang G."/>
            <person name="Ding Y."/>
        </authorList>
    </citation>
    <scope>NUCLEOTIDE SEQUENCE [LARGE SCALE GENOMIC DNA]</scope>
    <source>
        <strain evidence="9 10">Y20</strain>
    </source>
</reference>
<organism evidence="9 10">
    <name type="scientific">Microbacterium limosum</name>
    <dbReference type="NCBI Taxonomy" id="3079935"/>
    <lineage>
        <taxon>Bacteria</taxon>
        <taxon>Bacillati</taxon>
        <taxon>Actinomycetota</taxon>
        <taxon>Actinomycetes</taxon>
        <taxon>Micrococcales</taxon>
        <taxon>Microbacteriaceae</taxon>
        <taxon>Microbacterium</taxon>
    </lineage>
</organism>
<feature type="domain" description="ABC transmembrane type-1" evidence="8">
    <location>
        <begin position="72"/>
        <end position="263"/>
    </location>
</feature>
<name>A0AAU0MJ74_9MICO</name>
<sequence length="278" mass="30099">MLSSRGRPRRAWLGVAGAYTASAILVIPIYWLLVTSIRQPAELQSATTLWPTEPNFEGYASVLGDAAFGQNLINSLIYGAGAAAMAILLGAGLAYALARSEARWTRWVLFGMLVLQTFPGIMLAIPLFVMFSQLQLIDSRWAVVIALATKTVPFTALMLRPYFQAIPVEVEHAAWLDGATRLQTLVRVVLPLTLPGLVTVSAFNFVAGWGDLLFSITLLTDPALQPISVGLYRYIGQYAVDWNQLMAASVIASIPAVAVFFFAQRFLVSGTTAGATNE</sequence>
<dbReference type="InterPro" id="IPR000515">
    <property type="entry name" value="MetI-like"/>
</dbReference>
<dbReference type="InterPro" id="IPR050901">
    <property type="entry name" value="BP-dep_ABC_trans_perm"/>
</dbReference>
<dbReference type="Gene3D" id="1.10.3720.10">
    <property type="entry name" value="MetI-like"/>
    <property type="match status" value="1"/>
</dbReference>
<keyword evidence="5 7" id="KW-1133">Transmembrane helix</keyword>
<evidence type="ECO:0000259" key="8">
    <source>
        <dbReference type="PROSITE" id="PS50928"/>
    </source>
</evidence>
<dbReference type="GO" id="GO:0055085">
    <property type="term" value="P:transmembrane transport"/>
    <property type="evidence" value="ECO:0007669"/>
    <property type="project" value="InterPro"/>
</dbReference>
<dbReference type="PANTHER" id="PTHR32243:SF18">
    <property type="entry name" value="INNER MEMBRANE ABC TRANSPORTER PERMEASE PROTEIN YCJP"/>
    <property type="match status" value="1"/>
</dbReference>
<dbReference type="InterPro" id="IPR035906">
    <property type="entry name" value="MetI-like_sf"/>
</dbReference>
<comment type="subcellular location">
    <subcellularLocation>
        <location evidence="1 7">Cell membrane</location>
        <topology evidence="1 7">Multi-pass membrane protein</topology>
    </subcellularLocation>
</comment>
<comment type="similarity">
    <text evidence="7">Belongs to the binding-protein-dependent transport system permease family.</text>
</comment>
<dbReference type="AlphaFoldDB" id="A0AAU0MJ74"/>
<keyword evidence="2 7" id="KW-0813">Transport</keyword>
<feature type="transmembrane region" description="Helical" evidence="7">
    <location>
        <begin position="12"/>
        <end position="33"/>
    </location>
</feature>
<dbReference type="SUPFAM" id="SSF161098">
    <property type="entry name" value="MetI-like"/>
    <property type="match status" value="1"/>
</dbReference>
<feature type="transmembrane region" description="Helical" evidence="7">
    <location>
        <begin position="244"/>
        <end position="263"/>
    </location>
</feature>
<evidence type="ECO:0000313" key="9">
    <source>
        <dbReference type="EMBL" id="WOQ70150.1"/>
    </source>
</evidence>
<keyword evidence="3" id="KW-1003">Cell membrane</keyword>
<evidence type="ECO:0000256" key="1">
    <source>
        <dbReference type="ARBA" id="ARBA00004651"/>
    </source>
</evidence>
<dbReference type="PANTHER" id="PTHR32243">
    <property type="entry name" value="MALTOSE TRANSPORT SYSTEM PERMEASE-RELATED"/>
    <property type="match status" value="1"/>
</dbReference>
<dbReference type="KEGG" id="mliy:RYJ27_02710"/>
<feature type="transmembrane region" description="Helical" evidence="7">
    <location>
        <begin position="107"/>
        <end position="129"/>
    </location>
</feature>
<dbReference type="GO" id="GO:0005886">
    <property type="term" value="C:plasma membrane"/>
    <property type="evidence" value="ECO:0007669"/>
    <property type="project" value="UniProtKB-SubCell"/>
</dbReference>
<evidence type="ECO:0000256" key="3">
    <source>
        <dbReference type="ARBA" id="ARBA00022475"/>
    </source>
</evidence>
<dbReference type="PROSITE" id="PS50928">
    <property type="entry name" value="ABC_TM1"/>
    <property type="match status" value="1"/>
</dbReference>
<dbReference type="RefSeq" id="WP_330171231.1">
    <property type="nucleotide sequence ID" value="NZ_CP137080.1"/>
</dbReference>
<keyword evidence="6 7" id="KW-0472">Membrane</keyword>
<gene>
    <name evidence="9" type="ORF">RYJ27_02710</name>
</gene>
<proteinExistence type="inferred from homology"/>
<feature type="transmembrane region" description="Helical" evidence="7">
    <location>
        <begin position="184"/>
        <end position="206"/>
    </location>
</feature>
<dbReference type="Pfam" id="PF00528">
    <property type="entry name" value="BPD_transp_1"/>
    <property type="match status" value="1"/>
</dbReference>
<dbReference type="CDD" id="cd06261">
    <property type="entry name" value="TM_PBP2"/>
    <property type="match status" value="1"/>
</dbReference>
<evidence type="ECO:0000256" key="5">
    <source>
        <dbReference type="ARBA" id="ARBA00022989"/>
    </source>
</evidence>
<dbReference type="EMBL" id="CP137080">
    <property type="protein sequence ID" value="WOQ70150.1"/>
    <property type="molecule type" value="Genomic_DNA"/>
</dbReference>
<evidence type="ECO:0000256" key="2">
    <source>
        <dbReference type="ARBA" id="ARBA00022448"/>
    </source>
</evidence>
<keyword evidence="10" id="KW-1185">Reference proteome</keyword>
<evidence type="ECO:0000256" key="7">
    <source>
        <dbReference type="RuleBase" id="RU363032"/>
    </source>
</evidence>
<evidence type="ECO:0000313" key="10">
    <source>
        <dbReference type="Proteomes" id="UP001329313"/>
    </source>
</evidence>
<feature type="transmembrane region" description="Helical" evidence="7">
    <location>
        <begin position="141"/>
        <end position="163"/>
    </location>
</feature>